<name>A0A437PGB6_9ACTN</name>
<protein>
    <submittedName>
        <fullName evidence="1">Uncharacterized protein</fullName>
    </submittedName>
</protein>
<proteinExistence type="predicted"/>
<dbReference type="EMBL" id="RZYA01000013">
    <property type="protein sequence ID" value="RVU21320.1"/>
    <property type="molecule type" value="Genomic_DNA"/>
</dbReference>
<reference evidence="1 2" key="1">
    <citation type="submission" date="2019-01" db="EMBL/GenBank/DDBJ databases">
        <title>Genome sequences of Streptomyces and Rhizobium isolates collected from root and soil.</title>
        <authorList>
            <person name="Chhettri S."/>
            <person name="Sevigny J.L."/>
            <person name="Sen A."/>
            <person name="Ennis N."/>
            <person name="Tisa L."/>
        </authorList>
    </citation>
    <scope>NUCLEOTIDE SEQUENCE [LARGE SCALE GENOMIC DNA]</scope>
    <source>
        <strain evidence="1 2">San01</strain>
    </source>
</reference>
<evidence type="ECO:0000313" key="2">
    <source>
        <dbReference type="Proteomes" id="UP000283128"/>
    </source>
</evidence>
<gene>
    <name evidence="1" type="ORF">EOT10_25170</name>
</gene>
<organism evidence="1 2">
    <name type="scientific">Streptomyces antnestii</name>
    <dbReference type="NCBI Taxonomy" id="2494256"/>
    <lineage>
        <taxon>Bacteria</taxon>
        <taxon>Bacillati</taxon>
        <taxon>Actinomycetota</taxon>
        <taxon>Actinomycetes</taxon>
        <taxon>Kitasatosporales</taxon>
        <taxon>Streptomycetaceae</taxon>
        <taxon>Streptomyces</taxon>
    </lineage>
</organism>
<dbReference type="OrthoDB" id="3389624at2"/>
<comment type="caution">
    <text evidence="1">The sequence shown here is derived from an EMBL/GenBank/DDBJ whole genome shotgun (WGS) entry which is preliminary data.</text>
</comment>
<accession>A0A437PGB6</accession>
<keyword evidence="2" id="KW-1185">Reference proteome</keyword>
<dbReference type="RefSeq" id="WP_127830601.1">
    <property type="nucleotide sequence ID" value="NZ_RZYA01000013.1"/>
</dbReference>
<sequence>MAIRDTFSSLFKRTAKTDDGAAYAAERPCLCSPAWPGLETTANGFTLPAEPSSHYSVLTNPDIGPFVARCTGCQARYPDPWVIPQGAPMPFEWAQD</sequence>
<dbReference type="AlphaFoldDB" id="A0A437PGB6"/>
<evidence type="ECO:0000313" key="1">
    <source>
        <dbReference type="EMBL" id="RVU21320.1"/>
    </source>
</evidence>
<dbReference type="Proteomes" id="UP000283128">
    <property type="component" value="Unassembled WGS sequence"/>
</dbReference>